<evidence type="ECO:0000313" key="13">
    <source>
        <dbReference type="EMBL" id="MDQ2070379.1"/>
    </source>
</evidence>
<keyword evidence="3 8" id="KW-1134">Transmembrane beta strand</keyword>
<evidence type="ECO:0000313" key="14">
    <source>
        <dbReference type="Proteomes" id="UP001239019"/>
    </source>
</evidence>
<evidence type="ECO:0000259" key="11">
    <source>
        <dbReference type="Pfam" id="PF00593"/>
    </source>
</evidence>
<dbReference type="PROSITE" id="PS51257">
    <property type="entry name" value="PROKAR_LIPOPROTEIN"/>
    <property type="match status" value="1"/>
</dbReference>
<dbReference type="InterPro" id="IPR036942">
    <property type="entry name" value="Beta-barrel_TonB_sf"/>
</dbReference>
<evidence type="ECO:0000256" key="4">
    <source>
        <dbReference type="ARBA" id="ARBA00022692"/>
    </source>
</evidence>
<evidence type="ECO:0000256" key="8">
    <source>
        <dbReference type="PROSITE-ProRule" id="PRU01360"/>
    </source>
</evidence>
<dbReference type="Proteomes" id="UP001239019">
    <property type="component" value="Unassembled WGS sequence"/>
</dbReference>
<keyword evidence="5 9" id="KW-0798">TonB box</keyword>
<dbReference type="Gene3D" id="2.40.170.20">
    <property type="entry name" value="TonB-dependent receptor, beta-barrel domain"/>
    <property type="match status" value="1"/>
</dbReference>
<evidence type="ECO:0000256" key="7">
    <source>
        <dbReference type="ARBA" id="ARBA00023237"/>
    </source>
</evidence>
<keyword evidence="7 8" id="KW-0998">Cell outer membrane</keyword>
<protein>
    <submittedName>
        <fullName evidence="13">TonB-dependent copper receptor</fullName>
    </submittedName>
</protein>
<evidence type="ECO:0000256" key="5">
    <source>
        <dbReference type="ARBA" id="ARBA00023077"/>
    </source>
</evidence>
<evidence type="ECO:0000256" key="3">
    <source>
        <dbReference type="ARBA" id="ARBA00022452"/>
    </source>
</evidence>
<gene>
    <name evidence="13" type="ORF">RBH19_10860</name>
</gene>
<reference evidence="13 14" key="1">
    <citation type="submission" date="2023-08" db="EMBL/GenBank/DDBJ databases">
        <title>Whole-genome sequencing of halo(alkali)philic microorganisms from hypersaline lakes.</title>
        <authorList>
            <person name="Sorokin D.Y."/>
            <person name="Abbas B."/>
            <person name="Merkel A.Y."/>
        </authorList>
    </citation>
    <scope>NUCLEOTIDE SEQUENCE [LARGE SCALE GENOMIC DNA]</scope>
    <source>
        <strain evidence="13 14">AB-CW4</strain>
    </source>
</reference>
<dbReference type="Gene3D" id="2.170.130.10">
    <property type="entry name" value="TonB-dependent receptor, plug domain"/>
    <property type="match status" value="1"/>
</dbReference>
<feature type="signal peptide" evidence="10">
    <location>
        <begin position="1"/>
        <end position="20"/>
    </location>
</feature>
<dbReference type="InterPro" id="IPR037066">
    <property type="entry name" value="Plug_dom_sf"/>
</dbReference>
<dbReference type="InterPro" id="IPR010100">
    <property type="entry name" value="TonB-dep_Cu_rcpt"/>
</dbReference>
<keyword evidence="10" id="KW-0732">Signal</keyword>
<keyword evidence="6 8" id="KW-0472">Membrane</keyword>
<comment type="similarity">
    <text evidence="8 9">Belongs to the TonB-dependent receptor family.</text>
</comment>
<dbReference type="PANTHER" id="PTHR30069:SF49">
    <property type="entry name" value="OUTER MEMBRANE PROTEIN C"/>
    <property type="match status" value="1"/>
</dbReference>
<dbReference type="EMBL" id="JAVDDT010000007">
    <property type="protein sequence ID" value="MDQ2070379.1"/>
    <property type="molecule type" value="Genomic_DNA"/>
</dbReference>
<evidence type="ECO:0000256" key="10">
    <source>
        <dbReference type="SAM" id="SignalP"/>
    </source>
</evidence>
<comment type="subcellular location">
    <subcellularLocation>
        <location evidence="1 8">Cell outer membrane</location>
        <topology evidence="1 8">Multi-pass membrane protein</topology>
    </subcellularLocation>
</comment>
<dbReference type="InterPro" id="IPR012910">
    <property type="entry name" value="Plug_dom"/>
</dbReference>
<dbReference type="Pfam" id="PF00593">
    <property type="entry name" value="TonB_dep_Rec_b-barrel"/>
    <property type="match status" value="1"/>
</dbReference>
<evidence type="ECO:0000259" key="12">
    <source>
        <dbReference type="Pfam" id="PF07715"/>
    </source>
</evidence>
<feature type="domain" description="TonB-dependent receptor plug" evidence="12">
    <location>
        <begin position="81"/>
        <end position="167"/>
    </location>
</feature>
<keyword evidence="14" id="KW-1185">Reference proteome</keyword>
<organism evidence="13 14">
    <name type="scientific">Natronospira bacteriovora</name>
    <dbReference type="NCBI Taxonomy" id="3069753"/>
    <lineage>
        <taxon>Bacteria</taxon>
        <taxon>Pseudomonadati</taxon>
        <taxon>Pseudomonadota</taxon>
        <taxon>Gammaproteobacteria</taxon>
        <taxon>Natronospirales</taxon>
        <taxon>Natronospiraceae</taxon>
        <taxon>Natronospira</taxon>
    </lineage>
</organism>
<dbReference type="NCBIfam" id="TIGR01778">
    <property type="entry name" value="TonB-copper"/>
    <property type="match status" value="1"/>
</dbReference>
<evidence type="ECO:0000256" key="9">
    <source>
        <dbReference type="RuleBase" id="RU003357"/>
    </source>
</evidence>
<keyword evidence="13" id="KW-0675">Receptor</keyword>
<dbReference type="PANTHER" id="PTHR30069">
    <property type="entry name" value="TONB-DEPENDENT OUTER MEMBRANE RECEPTOR"/>
    <property type="match status" value="1"/>
</dbReference>
<dbReference type="CDD" id="cd01347">
    <property type="entry name" value="ligand_gated_channel"/>
    <property type="match status" value="1"/>
</dbReference>
<dbReference type="RefSeq" id="WP_306728879.1">
    <property type="nucleotide sequence ID" value="NZ_JAVDDT010000007.1"/>
</dbReference>
<dbReference type="InterPro" id="IPR000531">
    <property type="entry name" value="Beta-barrel_TonB"/>
</dbReference>
<feature type="domain" description="TonB-dependent receptor-like beta-barrel" evidence="11">
    <location>
        <begin position="220"/>
        <end position="639"/>
    </location>
</feature>
<evidence type="ECO:0000256" key="6">
    <source>
        <dbReference type="ARBA" id="ARBA00023136"/>
    </source>
</evidence>
<dbReference type="SUPFAM" id="SSF56935">
    <property type="entry name" value="Porins"/>
    <property type="match status" value="1"/>
</dbReference>
<evidence type="ECO:0000256" key="1">
    <source>
        <dbReference type="ARBA" id="ARBA00004571"/>
    </source>
</evidence>
<keyword evidence="4 8" id="KW-0812">Transmembrane</keyword>
<name>A0ABU0W900_9GAMM</name>
<dbReference type="PROSITE" id="PS52016">
    <property type="entry name" value="TONB_DEPENDENT_REC_3"/>
    <property type="match status" value="1"/>
</dbReference>
<sequence length="677" mass="75346">MKTYLIAALTGVLACAPVWAETRNETPPEDNGHAHDHSHMLAQAEAMRQALRLDTIVVTAPVMLDPYRLFIDPRQPQVGMPAHDGGAYLKTIPGFSLSRKGGTSGDPALRGLGGSRLNILLDDAQILGGCGGRMDPPTAYVYPEAYERIEVIKGPQSVRYGASSAGVVRFERERSRFHETTTEGYAGFTAGSFGRRDFTAEVTSGGPTGFARLIATTSTQDDYRDGDGEQVHSAYQRWSNTLVLGWTPDSLTHVEFSHDRSDAQAAYDDRGMDGSRFARSGYSLRASRQDINGWLDELEGVLFHNEIDHVMDNYTLRAPPMMPMVSYPDRRTHGLRATATVTPAERWQMDLGVDWMENRHRGNRLMGSDAFTFRDVPREDTAEFLDYGVFLEGERMITPRSRFNMGLRADRSRATALDDDGFGGAEPGSREQSDQHSAFIRYSQDMATRPLTLFVGLGHAERAPDFWERRRVFDLDDESLTQLDLGLQYRGSAVTVNVALFYGLIRDHILIIEPGREDREARNVDASTQGGELDVVYRLSDHWKFNSSLVWLRSSNDSDDRALAQTPPGEITLGLAHENDHYFSGLHLRAVAKQDRIHPGYGTIYGLDSEETPGFAVLSAYAGRHLSDELRLSIGVDNLLDRAYAEHIQRGEAELGALEGRIPEPGRTVWLRLAASF</sequence>
<accession>A0ABU0W900</accession>
<dbReference type="InterPro" id="IPR039426">
    <property type="entry name" value="TonB-dep_rcpt-like"/>
</dbReference>
<feature type="chain" id="PRO_5046864430" evidence="10">
    <location>
        <begin position="21"/>
        <end position="677"/>
    </location>
</feature>
<proteinExistence type="inferred from homology"/>
<keyword evidence="2 8" id="KW-0813">Transport</keyword>
<comment type="caution">
    <text evidence="13">The sequence shown here is derived from an EMBL/GenBank/DDBJ whole genome shotgun (WGS) entry which is preliminary data.</text>
</comment>
<dbReference type="Pfam" id="PF07715">
    <property type="entry name" value="Plug"/>
    <property type="match status" value="1"/>
</dbReference>
<evidence type="ECO:0000256" key="2">
    <source>
        <dbReference type="ARBA" id="ARBA00022448"/>
    </source>
</evidence>